<dbReference type="REBASE" id="211303">
    <property type="entry name" value="PbaD3ORF125P"/>
</dbReference>
<dbReference type="Proteomes" id="UP000188273">
    <property type="component" value="Chromosome"/>
</dbReference>
<evidence type="ECO:0000259" key="1">
    <source>
        <dbReference type="Pfam" id="PF17726"/>
    </source>
</evidence>
<dbReference type="RefSeq" id="WP_077538536.1">
    <property type="nucleotide sequence ID" value="NZ_CP019633.1"/>
</dbReference>
<accession>A0A1Q2HL95</accession>
<dbReference type="GO" id="GO:0009036">
    <property type="term" value="F:type II site-specific deoxyribonuclease activity"/>
    <property type="evidence" value="ECO:0007669"/>
    <property type="project" value="UniProtKB-EC"/>
</dbReference>
<dbReference type="EMBL" id="CP019633">
    <property type="protein sequence ID" value="AQQ08349.1"/>
    <property type="molecule type" value="Genomic_DNA"/>
</dbReference>
<evidence type="ECO:0000313" key="2">
    <source>
        <dbReference type="EMBL" id="AQQ08349.1"/>
    </source>
</evidence>
<dbReference type="AlphaFoldDB" id="A0A1Q2HL95"/>
<organism evidence="2 3">
    <name type="scientific">Sedimentisphaera cyanobacteriorum</name>
    <dbReference type="NCBI Taxonomy" id="1940790"/>
    <lineage>
        <taxon>Bacteria</taxon>
        <taxon>Pseudomonadati</taxon>
        <taxon>Planctomycetota</taxon>
        <taxon>Phycisphaerae</taxon>
        <taxon>Sedimentisphaerales</taxon>
        <taxon>Sedimentisphaeraceae</taxon>
        <taxon>Sedimentisphaera</taxon>
    </lineage>
</organism>
<feature type="domain" description="Dam-replacing protein HTH" evidence="1">
    <location>
        <begin position="186"/>
        <end position="255"/>
    </location>
</feature>
<dbReference type="Pfam" id="PF17726">
    <property type="entry name" value="DpnI_C"/>
    <property type="match status" value="1"/>
</dbReference>
<dbReference type="Gene3D" id="1.10.10.10">
    <property type="entry name" value="Winged helix-like DNA-binding domain superfamily/Winged helix DNA-binding domain"/>
    <property type="match status" value="1"/>
</dbReference>
<reference evidence="3" key="1">
    <citation type="submission" date="2017-02" db="EMBL/GenBank/DDBJ databases">
        <title>Comparative genomics and description of representatives of a novel lineage of planctomycetes thriving in anoxic sediments.</title>
        <authorList>
            <person name="Spring S."/>
            <person name="Bunk B."/>
            <person name="Sproer C."/>
            <person name="Klenk H.-P."/>
        </authorList>
    </citation>
    <scope>NUCLEOTIDE SEQUENCE [LARGE SCALE GENOMIC DNA]</scope>
    <source>
        <strain evidence="3">L21-RPul-D3</strain>
    </source>
</reference>
<name>A0A1Q2HL95_9BACT</name>
<gene>
    <name evidence="2" type="primary">dpnC</name>
    <name evidence="2" type="ORF">L21SP3_00125</name>
</gene>
<dbReference type="KEGG" id="pbu:L21SP3_00125"/>
<dbReference type="InterPro" id="IPR041368">
    <property type="entry name" value="DRP_C"/>
</dbReference>
<dbReference type="OrthoDB" id="1664032at2"/>
<dbReference type="InterPro" id="IPR043025">
    <property type="entry name" value="DRP_PD-(D/E)XK_dom"/>
</dbReference>
<proteinExistence type="predicted"/>
<dbReference type="Pfam" id="PF06044">
    <property type="entry name" value="DpnI"/>
    <property type="match status" value="1"/>
</dbReference>
<dbReference type="EC" id="3.1.21.4" evidence="2"/>
<dbReference type="STRING" id="1940790.L21SP3_00125"/>
<sequence length="257" mass="30138">MNLYFDQTKAEGYRSKSQVARVLTEHWAKKNCYCPSCGNLALNSFPNNQPVADLYCKRCSEQFELKSRSGERVGKKAPDSAYKKMIERIVSSENPNFFFLTYDKTEWMVSNFLVIPNFYFTPDIIEKRKPLAKNAKRSGWVGCDILLNKIPESGKVYIVRNKEIQPKAEVLREWNKTSFLENSKLDQREWLIDVLKIVEQIQSEYFTLAQIYSFERSLSSKYPNNNNVRAKIRQKLQVLRDKGVIEFVRRGVYRKLS</sequence>
<protein>
    <submittedName>
        <fullName evidence="2">Type-2 restriction enzyme DpnI</fullName>
        <ecNumber evidence="2">3.1.21.4</ecNumber>
    </submittedName>
</protein>
<dbReference type="InterPro" id="IPR036388">
    <property type="entry name" value="WH-like_DNA-bd_sf"/>
</dbReference>
<evidence type="ECO:0000313" key="3">
    <source>
        <dbReference type="Proteomes" id="UP000188273"/>
    </source>
</evidence>
<dbReference type="Gene3D" id="3.40.210.30">
    <property type="entry name" value="Dam replacing family, catalytic PD-(D/E)XK domain"/>
    <property type="match status" value="1"/>
</dbReference>
<keyword evidence="3" id="KW-1185">Reference proteome</keyword>
<dbReference type="CDD" id="cd22319">
    <property type="entry name" value="DpnI-like"/>
    <property type="match status" value="1"/>
</dbReference>
<keyword evidence="2" id="KW-0378">Hydrolase</keyword>
<dbReference type="InterPro" id="IPR010324">
    <property type="entry name" value="DRP"/>
</dbReference>